<dbReference type="AlphaFoldDB" id="A0A2I0IP01"/>
<name>A0A2I0IP01_PUNGR</name>
<sequence length="71" mass="7977">MDGIEATKGAGDPNWGRGSTCRIRRIPNLRVLLISEGEGLNSSRHPLIGVASALSPEWDRRRLLWPRFRPN</sequence>
<evidence type="ECO:0000313" key="2">
    <source>
        <dbReference type="Proteomes" id="UP000233551"/>
    </source>
</evidence>
<dbReference type="EMBL" id="PGOL01002701">
    <property type="protein sequence ID" value="PKI45734.1"/>
    <property type="molecule type" value="Genomic_DNA"/>
</dbReference>
<protein>
    <submittedName>
        <fullName evidence="1">Uncharacterized protein</fullName>
    </submittedName>
</protein>
<organism evidence="1 2">
    <name type="scientific">Punica granatum</name>
    <name type="common">Pomegranate</name>
    <dbReference type="NCBI Taxonomy" id="22663"/>
    <lineage>
        <taxon>Eukaryota</taxon>
        <taxon>Viridiplantae</taxon>
        <taxon>Streptophyta</taxon>
        <taxon>Embryophyta</taxon>
        <taxon>Tracheophyta</taxon>
        <taxon>Spermatophyta</taxon>
        <taxon>Magnoliopsida</taxon>
        <taxon>eudicotyledons</taxon>
        <taxon>Gunneridae</taxon>
        <taxon>Pentapetalae</taxon>
        <taxon>rosids</taxon>
        <taxon>malvids</taxon>
        <taxon>Myrtales</taxon>
        <taxon>Lythraceae</taxon>
        <taxon>Punica</taxon>
    </lineage>
</organism>
<dbReference type="Proteomes" id="UP000233551">
    <property type="component" value="Unassembled WGS sequence"/>
</dbReference>
<accession>A0A2I0IP01</accession>
<keyword evidence="2" id="KW-1185">Reference proteome</keyword>
<gene>
    <name evidence="1" type="ORF">CRG98_033867</name>
</gene>
<evidence type="ECO:0000313" key="1">
    <source>
        <dbReference type="EMBL" id="PKI45734.1"/>
    </source>
</evidence>
<proteinExistence type="predicted"/>
<comment type="caution">
    <text evidence="1">The sequence shown here is derived from an EMBL/GenBank/DDBJ whole genome shotgun (WGS) entry which is preliminary data.</text>
</comment>
<reference evidence="1 2" key="1">
    <citation type="submission" date="2017-11" db="EMBL/GenBank/DDBJ databases">
        <title>De-novo sequencing of pomegranate (Punica granatum L.) genome.</title>
        <authorList>
            <person name="Akparov Z."/>
            <person name="Amiraslanov A."/>
            <person name="Hajiyeva S."/>
            <person name="Abbasov M."/>
            <person name="Kaur K."/>
            <person name="Hamwieh A."/>
            <person name="Solovyev V."/>
            <person name="Salamov A."/>
            <person name="Braich B."/>
            <person name="Kosarev P."/>
            <person name="Mahmoud A."/>
            <person name="Hajiyev E."/>
            <person name="Babayeva S."/>
            <person name="Izzatullayeva V."/>
            <person name="Mammadov A."/>
            <person name="Mammadov A."/>
            <person name="Sharifova S."/>
            <person name="Ojaghi J."/>
            <person name="Eynullazada K."/>
            <person name="Bayramov B."/>
            <person name="Abdulazimova A."/>
            <person name="Shahmuradov I."/>
        </authorList>
    </citation>
    <scope>NUCLEOTIDE SEQUENCE [LARGE SCALE GENOMIC DNA]</scope>
    <source>
        <strain evidence="2">cv. AG2017</strain>
        <tissue evidence="1">Leaf</tissue>
    </source>
</reference>